<dbReference type="NCBIfam" id="TIGR01509">
    <property type="entry name" value="HAD-SF-IA-v3"/>
    <property type="match status" value="1"/>
</dbReference>
<sequence>MSELKHTKFRPVFFFDIDNCLYPQSTRVQDLMQELIDKYFVLHLELSPEDAVMLRRQYYKDYGLAITGLVKHHKIDPLAYNREVDDALPLDDIIKPDTRLRQLLLDMDKSKVKLWLFTNAHITHGRRVVKLLGVEDLFEGITYCNYEQIPLVAKPHAEMFDKAEAEAGAASSEDCYFVDDSLLNCEHASARGWKVVHKIEREDPPPATAAGLHQVYDLEDLREIFPWFFKAQREPTSQL</sequence>
<dbReference type="Gene3D" id="3.40.50.1000">
    <property type="entry name" value="HAD superfamily/HAD-like"/>
    <property type="match status" value="1"/>
</dbReference>
<dbReference type="SFLD" id="SFLDS00003">
    <property type="entry name" value="Haloacid_Dehalogenase"/>
    <property type="match status" value="1"/>
</dbReference>
<dbReference type="PANTHER" id="PTHR47438:SF1">
    <property type="entry name" value="PHOSPHATE METABOLISM PROTEIN 8-RELATED"/>
    <property type="match status" value="1"/>
</dbReference>
<evidence type="ECO:0000313" key="1">
    <source>
        <dbReference type="EMBL" id="KAL2040332.1"/>
    </source>
</evidence>
<dbReference type="Gene3D" id="1.10.150.450">
    <property type="match status" value="1"/>
</dbReference>
<gene>
    <name evidence="1" type="ORF">N7G274_006775</name>
</gene>
<dbReference type="InterPro" id="IPR010237">
    <property type="entry name" value="Pyr-5-nucltdase"/>
</dbReference>
<dbReference type="SFLD" id="SFLDG01132">
    <property type="entry name" value="C1.5.3:_5'-Nucleotidase_Like"/>
    <property type="match status" value="1"/>
</dbReference>
<name>A0ABR4A324_9LECA</name>
<dbReference type="Proteomes" id="UP001590950">
    <property type="component" value="Unassembled WGS sequence"/>
</dbReference>
<dbReference type="Pfam" id="PF00702">
    <property type="entry name" value="Hydrolase"/>
    <property type="match status" value="1"/>
</dbReference>
<protein>
    <recommendedName>
        <fullName evidence="3">Pyrimidine 5-nucleotidase</fullName>
    </recommendedName>
</protein>
<dbReference type="InterPro" id="IPR006439">
    <property type="entry name" value="HAD-SF_hydro_IA"/>
</dbReference>
<dbReference type="InterPro" id="IPR036412">
    <property type="entry name" value="HAD-like_sf"/>
</dbReference>
<organism evidence="1 2">
    <name type="scientific">Stereocaulon virgatum</name>
    <dbReference type="NCBI Taxonomy" id="373712"/>
    <lineage>
        <taxon>Eukaryota</taxon>
        <taxon>Fungi</taxon>
        <taxon>Dikarya</taxon>
        <taxon>Ascomycota</taxon>
        <taxon>Pezizomycotina</taxon>
        <taxon>Lecanoromycetes</taxon>
        <taxon>OSLEUM clade</taxon>
        <taxon>Lecanoromycetidae</taxon>
        <taxon>Lecanorales</taxon>
        <taxon>Lecanorineae</taxon>
        <taxon>Stereocaulaceae</taxon>
        <taxon>Stereocaulon</taxon>
    </lineage>
</organism>
<dbReference type="SFLD" id="SFLDG01129">
    <property type="entry name" value="C1.5:_HAD__Beta-PGM__Phosphata"/>
    <property type="match status" value="1"/>
</dbReference>
<dbReference type="PANTHER" id="PTHR47438">
    <property type="entry name" value="PHOSPHATE METABOLISM PROTEIN 8-RELATED"/>
    <property type="match status" value="1"/>
</dbReference>
<proteinExistence type="predicted"/>
<dbReference type="InterPro" id="IPR052791">
    <property type="entry name" value="SSM1_domain"/>
</dbReference>
<evidence type="ECO:0000313" key="2">
    <source>
        <dbReference type="Proteomes" id="UP001590950"/>
    </source>
</evidence>
<keyword evidence="2" id="KW-1185">Reference proteome</keyword>
<comment type="caution">
    <text evidence="1">The sequence shown here is derived from an EMBL/GenBank/DDBJ whole genome shotgun (WGS) entry which is preliminary data.</text>
</comment>
<reference evidence="1 2" key="1">
    <citation type="submission" date="2024-09" db="EMBL/GenBank/DDBJ databases">
        <title>Rethinking Asexuality: The Enigmatic Case of Functional Sexual Genes in Lepraria (Stereocaulaceae).</title>
        <authorList>
            <person name="Doellman M."/>
            <person name="Sun Y."/>
            <person name="Barcenas-Pena A."/>
            <person name="Lumbsch H.T."/>
            <person name="Grewe F."/>
        </authorList>
    </citation>
    <scope>NUCLEOTIDE SEQUENCE [LARGE SCALE GENOMIC DNA]</scope>
    <source>
        <strain evidence="1 2">Mercado 3170</strain>
    </source>
</reference>
<accession>A0ABR4A324</accession>
<dbReference type="NCBIfam" id="TIGR01993">
    <property type="entry name" value="Pyr-5-nucltdase"/>
    <property type="match status" value="1"/>
</dbReference>
<evidence type="ECO:0008006" key="3">
    <source>
        <dbReference type="Google" id="ProtNLM"/>
    </source>
</evidence>
<dbReference type="InterPro" id="IPR023214">
    <property type="entry name" value="HAD_sf"/>
</dbReference>
<dbReference type="EMBL" id="JBEFKJ010000021">
    <property type="protein sequence ID" value="KAL2040332.1"/>
    <property type="molecule type" value="Genomic_DNA"/>
</dbReference>
<dbReference type="SUPFAM" id="SSF56784">
    <property type="entry name" value="HAD-like"/>
    <property type="match status" value="1"/>
</dbReference>